<dbReference type="Pfam" id="PF08240">
    <property type="entry name" value="ADH_N"/>
    <property type="match status" value="1"/>
</dbReference>
<dbReference type="SUPFAM" id="SSF51735">
    <property type="entry name" value="NAD(P)-binding Rossmann-fold domains"/>
    <property type="match status" value="1"/>
</dbReference>
<dbReference type="Gene3D" id="3.40.50.720">
    <property type="entry name" value="NAD(P)-binding Rossmann-like Domain"/>
    <property type="match status" value="1"/>
</dbReference>
<dbReference type="InterPro" id="IPR047618">
    <property type="entry name" value="QOR-like"/>
</dbReference>
<sequence length="326" mass="35323">MNHQKSTGIVRIEKPGPPEVLKYETVDLPDVKVNEVLINQKAIGLNFLDIMFRDGRFSMDAYPATLGLEAAGVIEAIGTGVTDFAIGDRVAYYGTSGAYTEFKIINSEDIFKLFDDISFDQAAATMIKGLTAHMLIKESYQVKAGDFVLVQAATGGVGSLLSAWARSLGAKVIGTVGSPGKKQLAASRGLDYVIDLQNEDLSERVASITNGKRVDVVYDSIGRETFNQFVKVVRKGGTIVSFGAATGWPEPDRHMMEERGVRYVQGILNNYAGYQNKKSDAVIEVLEKVSEGILQVEPTIYSLSDAALAHADLESRKTTGSIILKS</sequence>
<dbReference type="PANTHER" id="PTHR48106">
    <property type="entry name" value="QUINONE OXIDOREDUCTASE PIG3-RELATED"/>
    <property type="match status" value="1"/>
</dbReference>
<evidence type="ECO:0000313" key="5">
    <source>
        <dbReference type="Proteomes" id="UP000652755"/>
    </source>
</evidence>
<keyword evidence="5" id="KW-1185">Reference proteome</keyword>
<keyword evidence="2" id="KW-0560">Oxidoreductase</keyword>
<gene>
    <name evidence="4" type="ORF">H7U22_21450</name>
</gene>
<evidence type="ECO:0000256" key="2">
    <source>
        <dbReference type="ARBA" id="ARBA00023002"/>
    </source>
</evidence>
<dbReference type="InterPro" id="IPR013154">
    <property type="entry name" value="ADH-like_N"/>
</dbReference>
<accession>A0ABR7KXZ5</accession>
<dbReference type="Gene3D" id="3.90.180.10">
    <property type="entry name" value="Medium-chain alcohol dehydrogenases, catalytic domain"/>
    <property type="match status" value="1"/>
</dbReference>
<dbReference type="Proteomes" id="UP000652755">
    <property type="component" value="Unassembled WGS sequence"/>
</dbReference>
<feature type="domain" description="Enoyl reductase (ER)" evidence="3">
    <location>
        <begin position="16"/>
        <end position="324"/>
    </location>
</feature>
<name>A0ABR7KXZ5_9SPHI</name>
<organism evidence="4 5">
    <name type="scientific">Pedobacter fastidiosus</name>
    <dbReference type="NCBI Taxonomy" id="2765361"/>
    <lineage>
        <taxon>Bacteria</taxon>
        <taxon>Pseudomonadati</taxon>
        <taxon>Bacteroidota</taxon>
        <taxon>Sphingobacteriia</taxon>
        <taxon>Sphingobacteriales</taxon>
        <taxon>Sphingobacteriaceae</taxon>
        <taxon>Pedobacter</taxon>
    </lineage>
</organism>
<evidence type="ECO:0000256" key="1">
    <source>
        <dbReference type="ARBA" id="ARBA00022857"/>
    </source>
</evidence>
<dbReference type="InterPro" id="IPR036291">
    <property type="entry name" value="NAD(P)-bd_dom_sf"/>
</dbReference>
<dbReference type="InterPro" id="IPR011032">
    <property type="entry name" value="GroES-like_sf"/>
</dbReference>
<proteinExistence type="predicted"/>
<protein>
    <submittedName>
        <fullName evidence="4">Quinone oxidoreductase</fullName>
    </submittedName>
</protein>
<dbReference type="RefSeq" id="WP_187073414.1">
    <property type="nucleotide sequence ID" value="NZ_JACRYL010000032.1"/>
</dbReference>
<comment type="caution">
    <text evidence="4">The sequence shown here is derived from an EMBL/GenBank/DDBJ whole genome shotgun (WGS) entry which is preliminary data.</text>
</comment>
<dbReference type="Pfam" id="PF00107">
    <property type="entry name" value="ADH_zinc_N"/>
    <property type="match status" value="1"/>
</dbReference>
<dbReference type="SMART" id="SM00829">
    <property type="entry name" value="PKS_ER"/>
    <property type="match status" value="1"/>
</dbReference>
<dbReference type="CDD" id="cd05286">
    <property type="entry name" value="QOR2"/>
    <property type="match status" value="1"/>
</dbReference>
<dbReference type="InterPro" id="IPR013149">
    <property type="entry name" value="ADH-like_C"/>
</dbReference>
<dbReference type="EMBL" id="JACRYL010000032">
    <property type="protein sequence ID" value="MBC6112995.1"/>
    <property type="molecule type" value="Genomic_DNA"/>
</dbReference>
<reference evidence="4 5" key="1">
    <citation type="submission" date="2020-08" db="EMBL/GenBank/DDBJ databases">
        <authorList>
            <person name="Sun Q."/>
            <person name="Inoue M."/>
        </authorList>
    </citation>
    <scope>NUCLEOTIDE SEQUENCE [LARGE SCALE GENOMIC DNA]</scope>
    <source>
        <strain evidence="4 5">CCM 8938</strain>
    </source>
</reference>
<keyword evidence="1" id="KW-0521">NADP</keyword>
<evidence type="ECO:0000313" key="4">
    <source>
        <dbReference type="EMBL" id="MBC6112995.1"/>
    </source>
</evidence>
<dbReference type="PANTHER" id="PTHR48106:SF13">
    <property type="entry name" value="QUINONE OXIDOREDUCTASE-RELATED"/>
    <property type="match status" value="1"/>
</dbReference>
<dbReference type="SUPFAM" id="SSF50129">
    <property type="entry name" value="GroES-like"/>
    <property type="match status" value="1"/>
</dbReference>
<evidence type="ECO:0000259" key="3">
    <source>
        <dbReference type="SMART" id="SM00829"/>
    </source>
</evidence>
<dbReference type="InterPro" id="IPR020843">
    <property type="entry name" value="ER"/>
</dbReference>